<dbReference type="Proteomes" id="UP000179734">
    <property type="component" value="Unassembled WGS sequence"/>
</dbReference>
<reference evidence="2 3" key="1">
    <citation type="submission" date="2016-10" db="EMBL/GenBank/DDBJ databases">
        <title>Genome sequence of Mycobacterium talmonii.</title>
        <authorList>
            <person name="Greninger A.L."/>
            <person name="Elliott B."/>
            <person name="Vasireddy S."/>
            <person name="Vasireddy R."/>
        </authorList>
    </citation>
    <scope>NUCLEOTIDE SEQUENCE [LARGE SCALE GENOMIC DNA]</scope>
    <source>
        <strain evidence="3">NE-TNMC-100812</strain>
    </source>
</reference>
<evidence type="ECO:0000313" key="3">
    <source>
        <dbReference type="Proteomes" id="UP000179734"/>
    </source>
</evidence>
<feature type="domain" description="PE" evidence="1">
    <location>
        <begin position="26"/>
        <end position="91"/>
    </location>
</feature>
<dbReference type="InterPro" id="IPR038332">
    <property type="entry name" value="PPE_sf"/>
</dbReference>
<dbReference type="Gene3D" id="1.10.287.850">
    <property type="entry name" value="HP0062-like domain"/>
    <property type="match status" value="1"/>
</dbReference>
<evidence type="ECO:0000313" key="2">
    <source>
        <dbReference type="EMBL" id="OHV03530.1"/>
    </source>
</evidence>
<dbReference type="RefSeq" id="WP_071027018.1">
    <property type="nucleotide sequence ID" value="NZ_MLQM01000073.1"/>
</dbReference>
<organism evidence="2 3">
    <name type="scientific">Mycobacterium talmoniae</name>
    <dbReference type="NCBI Taxonomy" id="1858794"/>
    <lineage>
        <taxon>Bacteria</taxon>
        <taxon>Bacillati</taxon>
        <taxon>Actinomycetota</taxon>
        <taxon>Actinomycetes</taxon>
        <taxon>Mycobacteriales</taxon>
        <taxon>Mycobacteriaceae</taxon>
        <taxon>Mycobacterium</taxon>
    </lineage>
</organism>
<gene>
    <name evidence="2" type="ORF">BKN37_14505</name>
</gene>
<dbReference type="AlphaFoldDB" id="A0A1S1ND32"/>
<comment type="caution">
    <text evidence="2">The sequence shown here is derived from an EMBL/GenBank/DDBJ whole genome shotgun (WGS) entry which is preliminary data.</text>
</comment>
<proteinExistence type="predicted"/>
<name>A0A1S1ND32_9MYCO</name>
<dbReference type="InterPro" id="IPR000084">
    <property type="entry name" value="PE-PGRS_N"/>
</dbReference>
<dbReference type="SUPFAM" id="SSF140459">
    <property type="entry name" value="PE/PPE dimer-like"/>
    <property type="match status" value="1"/>
</dbReference>
<accession>A0A1S1ND32</accession>
<sequence length="97" mass="9289">MLNLDEPALGAAGGELIVNGVEGVSHTVATLPPAMSIVPAAADPVSALGAAGFAAYATAFSGLDALAQQEVVRLGAAVVESVGDYQAADAAGAVIVG</sequence>
<evidence type="ECO:0000259" key="1">
    <source>
        <dbReference type="Pfam" id="PF00934"/>
    </source>
</evidence>
<dbReference type="EMBL" id="MLQM01000073">
    <property type="protein sequence ID" value="OHV03530.1"/>
    <property type="molecule type" value="Genomic_DNA"/>
</dbReference>
<dbReference type="Pfam" id="PF00934">
    <property type="entry name" value="PE"/>
    <property type="match status" value="1"/>
</dbReference>
<keyword evidence="3" id="KW-1185">Reference proteome</keyword>
<protein>
    <recommendedName>
        <fullName evidence="1">PE domain-containing protein</fullName>
    </recommendedName>
</protein>